<dbReference type="Proteomes" id="UP000549394">
    <property type="component" value="Unassembled WGS sequence"/>
</dbReference>
<comment type="caution">
    <text evidence="1">The sequence shown here is derived from an EMBL/GenBank/DDBJ whole genome shotgun (WGS) entry which is preliminary data.</text>
</comment>
<evidence type="ECO:0000313" key="2">
    <source>
        <dbReference type="Proteomes" id="UP000549394"/>
    </source>
</evidence>
<dbReference type="EMBL" id="CAJFCJ010000005">
    <property type="protein sequence ID" value="CAD5114114.1"/>
    <property type="molecule type" value="Genomic_DNA"/>
</dbReference>
<reference evidence="1 2" key="1">
    <citation type="submission" date="2020-08" db="EMBL/GenBank/DDBJ databases">
        <authorList>
            <person name="Hejnol A."/>
        </authorList>
    </citation>
    <scope>NUCLEOTIDE SEQUENCE [LARGE SCALE GENOMIC DNA]</scope>
</reference>
<accession>A0A7I8VD44</accession>
<protein>
    <submittedName>
        <fullName evidence="1">DgyrCDS3259</fullName>
    </submittedName>
</protein>
<keyword evidence="2" id="KW-1185">Reference proteome</keyword>
<name>A0A7I8VD44_9ANNE</name>
<dbReference type="AlphaFoldDB" id="A0A7I8VD44"/>
<proteinExistence type="predicted"/>
<evidence type="ECO:0000313" key="1">
    <source>
        <dbReference type="EMBL" id="CAD5114114.1"/>
    </source>
</evidence>
<gene>
    <name evidence="1" type="ORF">DGYR_LOCUS3001</name>
</gene>
<organism evidence="1 2">
    <name type="scientific">Dimorphilus gyrociliatus</name>
    <dbReference type="NCBI Taxonomy" id="2664684"/>
    <lineage>
        <taxon>Eukaryota</taxon>
        <taxon>Metazoa</taxon>
        <taxon>Spiralia</taxon>
        <taxon>Lophotrochozoa</taxon>
        <taxon>Annelida</taxon>
        <taxon>Polychaeta</taxon>
        <taxon>Polychaeta incertae sedis</taxon>
        <taxon>Dinophilidae</taxon>
        <taxon>Dimorphilus</taxon>
    </lineage>
</organism>
<sequence>MYCHKSDHCQFGKCKCSNGYKKRADQCYKILRYGEKCGPGYGICPGNFALCSFKTNRCDCLTDAKPVRNSIHCIAVNETLPNESCTKFCTDVRSYCKNGVCSCFDQYAPSSDGKRCEKSKYHRKCVGDSHCLRNMVCLFDECHCKNQTIFLRSIGKCVHRKAKLSAVNGSCTVHTERRDSRVCVKGSECSICPHKNFGICIAKTVLEVNDSNYKSWAFKNLPHWPLILFFLSLLNLV</sequence>